<evidence type="ECO:0000256" key="4">
    <source>
        <dbReference type="PROSITE-ProRule" id="PRU00239"/>
    </source>
</evidence>
<feature type="compositionally biased region" description="Basic and acidic residues" evidence="5">
    <location>
        <begin position="291"/>
        <end position="309"/>
    </location>
</feature>
<evidence type="ECO:0000313" key="9">
    <source>
        <dbReference type="Proteomes" id="UP000694521"/>
    </source>
</evidence>
<dbReference type="InterPro" id="IPR053033">
    <property type="entry name" value="Androglobin-like"/>
</dbReference>
<organism evidence="8 9">
    <name type="scientific">Anser cygnoides</name>
    <name type="common">Swan goose</name>
    <dbReference type="NCBI Taxonomy" id="8845"/>
    <lineage>
        <taxon>Eukaryota</taxon>
        <taxon>Metazoa</taxon>
        <taxon>Chordata</taxon>
        <taxon>Craniata</taxon>
        <taxon>Vertebrata</taxon>
        <taxon>Euteleostomi</taxon>
        <taxon>Archelosauria</taxon>
        <taxon>Archosauria</taxon>
        <taxon>Dinosauria</taxon>
        <taxon>Saurischia</taxon>
        <taxon>Theropoda</taxon>
        <taxon>Coelurosauria</taxon>
        <taxon>Aves</taxon>
        <taxon>Neognathae</taxon>
        <taxon>Galloanserae</taxon>
        <taxon>Anseriformes</taxon>
        <taxon>Anatidae</taxon>
        <taxon>Anserinae</taxon>
        <taxon>Anser</taxon>
    </lineage>
</organism>
<reference evidence="8" key="1">
    <citation type="submission" date="2025-08" db="UniProtKB">
        <authorList>
            <consortium name="Ensembl"/>
        </authorList>
    </citation>
    <scope>IDENTIFICATION</scope>
</reference>
<dbReference type="SMART" id="SM00230">
    <property type="entry name" value="CysPc"/>
    <property type="match status" value="1"/>
</dbReference>
<dbReference type="Pfam" id="PF22070">
    <property type="entry name" value="Androglobin_V"/>
    <property type="match status" value="1"/>
</dbReference>
<feature type="region of interest" description="Disordered" evidence="5">
    <location>
        <begin position="1013"/>
        <end position="1041"/>
    </location>
</feature>
<dbReference type="InterPro" id="IPR054095">
    <property type="entry name" value="Androglobin_V"/>
</dbReference>
<sequence>KVSETAKQKQNHLKTLYTVHFYSFLWLFPRTSTYQVGNSRFPIWPEWNEADINAEKWDAGKVGKEKEKSGKSPISHVFDDPEGKIELPASLKVHSWKRPQEFLTNKVRKNKHFFFLHSSVCFQMMRWIISEICAVWRMYNGKDLTNGTSMVFWKPWEHIYALCKATKGHMPLYNSYGKYIVKLYWMGCWRKITVDDTMPFNEEDNLLLPATTCQIELWPMLLSKAIIKLANTSIHENGKRELEEFTVLHALTGWIPEVIPLQPGYLNKVWDFLKEILPEFKLTNEETSELDNPRTDTKCKETKVSELKNEVSSVNKQPDKPGKAEKFGKDKAEQKETGKKKNKDGEKEKNKSAIQSSQMLAEVQGSPQALAGSSENLRQYGLLQVYSHPVLVTRTRSCPLVAPPQPPPVPRWKRFRQKKETVVTSEPQEPVIKKPEQYIEIASPFLNYKLNPITIPKDCIESVCLLISAEELHENISSDAKQMSETAATDMNSQREDKSKEEIKSEITSVSKETWISFEDFCILKCLFSIQSTDDRVLYYLLVDSLKSTEILVSFSALVRWDIGATKQEASSTSKAMLMVEHFSWKCATPGEHVLKMHTYATKATVLNLPVGRHILLFTVSSPIGYHIHLCSMVPCVFGEEDAVIPSLEKESFRFIEQATAILKAIGNVINNFSNKPELSEALKELKLAHCPPGLHGTGMAEEHFKSSEVNSPGSWQKRIPTFEEEAAALKLQAIWRGAYVRKVLNSRKPGVSFKSSFLKKNISCFILFKCLSLFLLSREMFKKNCKSVEKFPCYEDEWCKVSFADYAVTYADQPPNIWFVIFREIFIVPEDMLIVPKMYTTIPSCRLHVVDNDTLEEMPHVFFKVTPQVYPKNKKGYTFMAEARSGDLPVAAGRWRLRLIGSHSPLPFLSREAVNNIFSTKEIKEYYIPNEKRVMFRYSVKVTASHITTVQVQTSESDVFFKLQVLDNEEEIVSVTGKGHAVIPAFNFLSSETHLSSNGSKTQIIQSITKKDSETGGLKKKGHISTPKGTKASSKPGPLKEGLFTLEEESLLLENFENNHGSPQQSHKYIIQALVLYNSWPLTESQLQFVQTLKEMEKNEIKEYGEKHEECSFFPALNNLEGQRSASVPKSTRKSKEKTTEKTEKDKSNKERGSLMSLVFQPEYQQAALNKPYWTLRLVSEQREAEVLEVKKDTQRADEIKAMKQAWESAEPGRAVKAFQERMKFINKHAARDSEESVAEADVASLTPRSEERGKGITFCQAYKYICFSFRKTMSESMLRNESIIQQREIHKLEKINHFRELRELVLEQREKEQNARALLKQNILEMYEKLQVDETRGQVHSIREAYRSKLLEAERRKRDKLAAQEAILQTEQEKKSPDARKKKQGKGLGKRK</sequence>
<dbReference type="InterPro" id="IPR054093">
    <property type="entry name" value="Androglobin_II"/>
</dbReference>
<dbReference type="CDD" id="cd22307">
    <property type="entry name" value="Adgb_C_mid-like"/>
    <property type="match status" value="1"/>
</dbReference>
<dbReference type="InterPro" id="IPR001300">
    <property type="entry name" value="Peptidase_C2_calpain_cat"/>
</dbReference>
<dbReference type="PANTHER" id="PTHR46298:SF1">
    <property type="entry name" value="ANDROGLOBIN"/>
    <property type="match status" value="1"/>
</dbReference>
<feature type="region of interest" description="Disordered" evidence="5">
    <location>
        <begin position="1123"/>
        <end position="1154"/>
    </location>
</feature>
<dbReference type="PROSITE" id="PS50203">
    <property type="entry name" value="CALPAIN_CAT"/>
    <property type="match status" value="1"/>
</dbReference>
<evidence type="ECO:0000256" key="2">
    <source>
        <dbReference type="ARBA" id="ARBA00022723"/>
    </source>
</evidence>
<feature type="compositionally biased region" description="Polar residues" evidence="5">
    <location>
        <begin position="352"/>
        <end position="367"/>
    </location>
</feature>
<dbReference type="GO" id="GO:0020037">
    <property type="term" value="F:heme binding"/>
    <property type="evidence" value="ECO:0007669"/>
    <property type="project" value="InterPro"/>
</dbReference>
<dbReference type="SUPFAM" id="SSF54001">
    <property type="entry name" value="Cysteine proteinases"/>
    <property type="match status" value="1"/>
</dbReference>
<protein>
    <submittedName>
        <fullName evidence="8">Androglobin</fullName>
    </submittedName>
</protein>
<dbReference type="GO" id="GO:0004198">
    <property type="term" value="F:calcium-dependent cysteine-type endopeptidase activity"/>
    <property type="evidence" value="ECO:0007669"/>
    <property type="project" value="InterPro"/>
</dbReference>
<reference evidence="8" key="2">
    <citation type="submission" date="2025-09" db="UniProtKB">
        <authorList>
            <consortium name="Ensembl"/>
        </authorList>
    </citation>
    <scope>IDENTIFICATION</scope>
</reference>
<dbReference type="PANTHER" id="PTHR46298">
    <property type="entry name" value="ANDROGLOBIN"/>
    <property type="match status" value="1"/>
</dbReference>
<feature type="region of interest" description="Disordered" evidence="5">
    <location>
        <begin position="478"/>
        <end position="500"/>
    </location>
</feature>
<dbReference type="PROSITE" id="PS52042">
    <property type="entry name" value="GLOBIN_CP_ADGB"/>
    <property type="match status" value="1"/>
</dbReference>
<keyword evidence="2" id="KW-0479">Metal-binding</keyword>
<dbReference type="Ensembl" id="ENSACDT00005027436.1">
    <property type="protein sequence ID" value="ENSACDP00005022948.1"/>
    <property type="gene ID" value="ENSACDG00005016621.1"/>
</dbReference>
<feature type="compositionally biased region" description="Basic and acidic residues" evidence="5">
    <location>
        <begin position="317"/>
        <end position="351"/>
    </location>
</feature>
<proteinExistence type="predicted"/>
<evidence type="ECO:0000259" key="6">
    <source>
        <dbReference type="PROSITE" id="PS50203"/>
    </source>
</evidence>
<name>A0A8B9EK74_ANSCY</name>
<dbReference type="InterPro" id="IPR038765">
    <property type="entry name" value="Papain-like_cys_pep_sf"/>
</dbReference>
<feature type="region of interest" description="Disordered" evidence="5">
    <location>
        <begin position="1365"/>
        <end position="1394"/>
    </location>
</feature>
<keyword evidence="9" id="KW-1185">Reference proteome</keyword>
<feature type="domain" description="Globin" evidence="7">
    <location>
        <begin position="629"/>
        <end position="829"/>
    </location>
</feature>
<dbReference type="Proteomes" id="UP000694521">
    <property type="component" value="Unplaced"/>
</dbReference>
<dbReference type="PROSITE" id="PS50096">
    <property type="entry name" value="IQ"/>
    <property type="match status" value="1"/>
</dbReference>
<accession>A0A8B9EK74</accession>
<dbReference type="Pfam" id="PF22068">
    <property type="entry name" value="Androglobin_II"/>
    <property type="match status" value="1"/>
</dbReference>
<keyword evidence="1" id="KW-0349">Heme</keyword>
<evidence type="ECO:0000259" key="7">
    <source>
        <dbReference type="PROSITE" id="PS52042"/>
    </source>
</evidence>
<evidence type="ECO:0000313" key="8">
    <source>
        <dbReference type="Ensembl" id="ENSACDP00005022948.1"/>
    </source>
</evidence>
<feature type="compositionally biased region" description="Basic residues" evidence="5">
    <location>
        <begin position="1382"/>
        <end position="1394"/>
    </location>
</feature>
<dbReference type="Gene3D" id="1.10.490.10">
    <property type="entry name" value="Globins"/>
    <property type="match status" value="1"/>
</dbReference>
<evidence type="ECO:0000256" key="1">
    <source>
        <dbReference type="ARBA" id="ARBA00022617"/>
    </source>
</evidence>
<feature type="compositionally biased region" description="Polar residues" evidence="5">
    <location>
        <begin position="478"/>
        <end position="492"/>
    </location>
</feature>
<feature type="domain" description="Calpain catalytic" evidence="6">
    <location>
        <begin position="95"/>
        <end position="270"/>
    </location>
</feature>
<dbReference type="InterPro" id="IPR012292">
    <property type="entry name" value="Globin/Proto"/>
</dbReference>
<dbReference type="GO" id="GO:0006508">
    <property type="term" value="P:proteolysis"/>
    <property type="evidence" value="ECO:0007669"/>
    <property type="project" value="InterPro"/>
</dbReference>
<evidence type="ECO:0000256" key="3">
    <source>
        <dbReference type="ARBA" id="ARBA00023004"/>
    </source>
</evidence>
<dbReference type="Pfam" id="PF00648">
    <property type="entry name" value="Peptidase_C2"/>
    <property type="match status" value="1"/>
</dbReference>
<keyword evidence="3" id="KW-0408">Iron</keyword>
<dbReference type="InterPro" id="IPR054094">
    <property type="entry name" value="Androglobin_IV"/>
</dbReference>
<dbReference type="GO" id="GO:0046872">
    <property type="term" value="F:metal ion binding"/>
    <property type="evidence" value="ECO:0007669"/>
    <property type="project" value="UniProtKB-KW"/>
</dbReference>
<feature type="region of interest" description="Disordered" evidence="5">
    <location>
        <begin position="285"/>
        <end position="367"/>
    </location>
</feature>
<dbReference type="InterPro" id="IPR057249">
    <property type="entry name" value="Globin_CP_ADGB"/>
</dbReference>
<dbReference type="GO" id="GO:0019825">
    <property type="term" value="F:oxygen binding"/>
    <property type="evidence" value="ECO:0007669"/>
    <property type="project" value="InterPro"/>
</dbReference>
<evidence type="ECO:0000256" key="5">
    <source>
        <dbReference type="SAM" id="MobiDB-lite"/>
    </source>
</evidence>
<dbReference type="Pfam" id="PF22069">
    <property type="entry name" value="Androglobin_IV"/>
    <property type="match status" value="1"/>
</dbReference>
<comment type="caution">
    <text evidence="4">Lacks conserved residue(s) required for the propagation of feature annotation.</text>
</comment>
<feature type="compositionally biased region" description="Basic and acidic residues" evidence="5">
    <location>
        <begin position="1138"/>
        <end position="1154"/>
    </location>
</feature>